<accession>C6DZJ5</accession>
<protein>
    <submittedName>
        <fullName evidence="1">Uncharacterized protein</fullName>
    </submittedName>
</protein>
<dbReference type="HOGENOM" id="CLU_1592210_0_0_7"/>
<gene>
    <name evidence="1" type="ordered locus">GM21_0497</name>
</gene>
<sequence>MQWEREREWGKAVSAVDAGFLALPQEKAHRLRTLSRAMIALKENMQHLVAQVDASELCAGCGGACCVCGKYHFTAVDLLVYLSTREPLFSPRFDNGLCPYLGEPNCLAPAGYRPFNCITFNCELIEDRLAQSEVARFYLMERELRELYAEIRSLFPGGAMDGPLLRGAAPSPELRTATAF</sequence>
<dbReference type="EMBL" id="CP001661">
    <property type="protein sequence ID" value="ACT16577.1"/>
    <property type="molecule type" value="Genomic_DNA"/>
</dbReference>
<evidence type="ECO:0000313" key="1">
    <source>
        <dbReference type="EMBL" id="ACT16577.1"/>
    </source>
</evidence>
<organism evidence="1">
    <name type="scientific">Geobacter sp. (strain M21)</name>
    <dbReference type="NCBI Taxonomy" id="443144"/>
    <lineage>
        <taxon>Bacteria</taxon>
        <taxon>Pseudomonadati</taxon>
        <taxon>Thermodesulfobacteriota</taxon>
        <taxon>Desulfuromonadia</taxon>
        <taxon>Geobacterales</taxon>
        <taxon>Geobacteraceae</taxon>
        <taxon>Geobacter</taxon>
    </lineage>
</organism>
<dbReference type="OrthoDB" id="5387363at2"/>
<dbReference type="eggNOG" id="ENOG5034AST">
    <property type="taxonomic scope" value="Bacteria"/>
</dbReference>
<reference evidence="1" key="1">
    <citation type="submission" date="2009-07" db="EMBL/GenBank/DDBJ databases">
        <title>Complete sequence of Geobacter sp. M21.</title>
        <authorList>
            <consortium name="US DOE Joint Genome Institute"/>
            <person name="Lucas S."/>
            <person name="Copeland A."/>
            <person name="Lapidus A."/>
            <person name="Glavina del Rio T."/>
            <person name="Dalin E."/>
            <person name="Tice H."/>
            <person name="Bruce D."/>
            <person name="Goodwin L."/>
            <person name="Pitluck S."/>
            <person name="Saunders E."/>
            <person name="Brettin T."/>
            <person name="Detter J.C."/>
            <person name="Han C."/>
            <person name="Larimer F."/>
            <person name="Land M."/>
            <person name="Hauser L."/>
            <person name="Kyrpides N."/>
            <person name="Ovchinnikova G."/>
            <person name="Lovley D."/>
        </authorList>
    </citation>
    <scope>NUCLEOTIDE SEQUENCE [LARGE SCALE GENOMIC DNA]</scope>
    <source>
        <strain evidence="1">M21</strain>
    </source>
</reference>
<proteinExistence type="predicted"/>
<name>C6DZJ5_GEOSM</name>
<dbReference type="AlphaFoldDB" id="C6DZJ5"/>
<dbReference type="KEGG" id="gem:GM21_0497"/>